<evidence type="ECO:0000256" key="14">
    <source>
        <dbReference type="PIRNR" id="PIRNR006337"/>
    </source>
</evidence>
<dbReference type="Pfam" id="PF00128">
    <property type="entry name" value="Alpha-amylase"/>
    <property type="match status" value="1"/>
</dbReference>
<keyword evidence="6" id="KW-0963">Cytoplasm</keyword>
<dbReference type="SUPFAM" id="SSF81296">
    <property type="entry name" value="E set domains"/>
    <property type="match status" value="1"/>
</dbReference>
<evidence type="ECO:0000256" key="1">
    <source>
        <dbReference type="ARBA" id="ARBA00004496"/>
    </source>
</evidence>
<evidence type="ECO:0000256" key="10">
    <source>
        <dbReference type="ARBA" id="ARBA00032057"/>
    </source>
</evidence>
<comment type="similarity">
    <text evidence="3 14">Belongs to the glycosyl hydrolase 13 family.</text>
</comment>
<keyword evidence="17" id="KW-1185">Reference proteome</keyword>
<dbReference type="PANTHER" id="PTHR43651">
    <property type="entry name" value="1,4-ALPHA-GLUCAN-BRANCHING ENZYME"/>
    <property type="match status" value="1"/>
</dbReference>
<dbReference type="Pfam" id="PF02922">
    <property type="entry name" value="CBM_48"/>
    <property type="match status" value="1"/>
</dbReference>
<evidence type="ECO:0000259" key="15">
    <source>
        <dbReference type="SMART" id="SM00642"/>
    </source>
</evidence>
<evidence type="ECO:0000256" key="3">
    <source>
        <dbReference type="ARBA" id="ARBA00008061"/>
    </source>
</evidence>
<evidence type="ECO:0000313" key="16">
    <source>
        <dbReference type="EMBL" id="MEK8090527.1"/>
    </source>
</evidence>
<proteinExistence type="inferred from homology"/>
<evidence type="ECO:0000256" key="6">
    <source>
        <dbReference type="ARBA" id="ARBA00022490"/>
    </source>
</evidence>
<dbReference type="InterPro" id="IPR022567">
    <property type="entry name" value="DUF3459"/>
</dbReference>
<dbReference type="InterPro" id="IPR012768">
    <property type="entry name" value="Trehalose_TreZ"/>
</dbReference>
<protein>
    <recommendedName>
        <fullName evidence="5 13">Malto-oligosyltrehalose trehalohydrolase</fullName>
        <shortName evidence="14">MTHase</shortName>
        <ecNumber evidence="4 13">3.2.1.141</ecNumber>
    </recommendedName>
    <alternativeName>
        <fullName evidence="11 14">4-alpha-D-((1-&gt;4)-alpha-D-glucano)trehalose trehalohydrolase</fullName>
    </alternativeName>
    <alternativeName>
        <fullName evidence="10 14">Maltooligosyl trehalose trehalohydrolase</fullName>
    </alternativeName>
</protein>
<evidence type="ECO:0000256" key="13">
    <source>
        <dbReference type="NCBIfam" id="TIGR02402"/>
    </source>
</evidence>
<evidence type="ECO:0000256" key="8">
    <source>
        <dbReference type="ARBA" id="ARBA00023277"/>
    </source>
</evidence>
<comment type="catalytic activity">
    <reaction evidence="12 14">
        <text>hydrolysis of (1-&gt;4)-alpha-D-glucosidic linkage in 4-alpha-D-[(1-&gt;4)-alpha-D-glucanosyl]n trehalose to yield trehalose and (1-&gt;4)-alpha-D-glucan.</text>
        <dbReference type="EC" id="3.2.1.141"/>
    </reaction>
</comment>
<dbReference type="SUPFAM" id="SSF51445">
    <property type="entry name" value="(Trans)glycosidases"/>
    <property type="match status" value="1"/>
</dbReference>
<comment type="caution">
    <text evidence="16">The sequence shown here is derived from an EMBL/GenBank/DDBJ whole genome shotgun (WGS) entry which is preliminary data.</text>
</comment>
<dbReference type="InterPro" id="IPR013783">
    <property type="entry name" value="Ig-like_fold"/>
</dbReference>
<dbReference type="EC" id="3.2.1.141" evidence="4 13"/>
<accession>A0ABU9DAK4</accession>
<keyword evidence="9 14" id="KW-0326">Glycosidase</keyword>
<evidence type="ECO:0000256" key="4">
    <source>
        <dbReference type="ARBA" id="ARBA00012268"/>
    </source>
</evidence>
<evidence type="ECO:0000256" key="12">
    <source>
        <dbReference type="ARBA" id="ARBA00034013"/>
    </source>
</evidence>
<evidence type="ECO:0000256" key="2">
    <source>
        <dbReference type="ARBA" id="ARBA00005199"/>
    </source>
</evidence>
<dbReference type="Gene3D" id="3.20.20.80">
    <property type="entry name" value="Glycosidases"/>
    <property type="match status" value="1"/>
</dbReference>
<dbReference type="GO" id="GO:0033942">
    <property type="term" value="F:4-alpha-D-(1-&gt;4)-alpha-D-glucanotrehalose trehalohydrolase activity"/>
    <property type="evidence" value="ECO:0007669"/>
    <property type="project" value="UniProtKB-EC"/>
</dbReference>
<dbReference type="EMBL" id="JBBPCO010000012">
    <property type="protein sequence ID" value="MEK8090527.1"/>
    <property type="molecule type" value="Genomic_DNA"/>
</dbReference>
<reference evidence="16 17" key="1">
    <citation type="submission" date="2024-04" db="EMBL/GenBank/DDBJ databases">
        <authorList>
            <person name="Abashina T."/>
            <person name="Shaikin A."/>
        </authorList>
    </citation>
    <scope>NUCLEOTIDE SEQUENCE [LARGE SCALE GENOMIC DNA]</scope>
    <source>
        <strain evidence="16 17">AAFK</strain>
    </source>
</reference>
<sequence>MQFMRFGALATESGYRFRLWSTRAREAAVVIYNDQGQEQQVHAMDAQGAGIFEADITGITPGARYKFRLDGSDLPDPYARYLPDGVHGPAELFASQYRWQTADWRAPAPDALVIYELHVGTFTPEGSYAAARQKLPCLRELGVNAIELLPLSSFPGTRGWGYDGVAHFTPYAGYGTPDELRAFVDAAHAHGLAVILDVVYNHWGPDGNYLAAYSPEYFTDAHHTPWGNAPNFDQARSEFMRAYVLENARYWLEEFRFDGLRLDATHTIQDDSPVHILKEIAQMAAQLPGDRFLIAEDERNWPGIVREYGLNGVWADDFHHQVHVLLTDEQDGYYADYPLDIGSLARVIERGWLYEGQFAPHLGKARGEPAGDLPAAALVYCLQNHDQVGNRAFGERLNQLVDLESYLAASALLLFLPYTPLLFMGQEWAASTPFQYFTDHNPELGALVTAGRRREFEHFAAFADPAAAARIPDPQADTTFRNSVLRWEERDQASHARVLALYQRLLALRREDPVLRHGDRRQMAAGLIGNEALWIHRWHDGEHRLLLFNPGERAVETTMLLPLQKSWNLLLSTHPADDLPDKFAGRLPARASLMLTATDQK</sequence>
<dbReference type="InterPro" id="IPR006047">
    <property type="entry name" value="GH13_cat_dom"/>
</dbReference>
<dbReference type="CDD" id="cd11325">
    <property type="entry name" value="AmyAc_GTHase"/>
    <property type="match status" value="1"/>
</dbReference>
<dbReference type="InterPro" id="IPR044901">
    <property type="entry name" value="Trehalose_TreZ_E-set_sf"/>
</dbReference>
<keyword evidence="8" id="KW-0119">Carbohydrate metabolism</keyword>
<comment type="pathway">
    <text evidence="2 14">Glycan biosynthesis; trehalose biosynthesis.</text>
</comment>
<evidence type="ECO:0000256" key="5">
    <source>
        <dbReference type="ARBA" id="ARBA00015938"/>
    </source>
</evidence>
<evidence type="ECO:0000256" key="7">
    <source>
        <dbReference type="ARBA" id="ARBA00022801"/>
    </source>
</evidence>
<dbReference type="RefSeq" id="WP_341371579.1">
    <property type="nucleotide sequence ID" value="NZ_JBBPCO010000012.1"/>
</dbReference>
<dbReference type="Proteomes" id="UP001446205">
    <property type="component" value="Unassembled WGS sequence"/>
</dbReference>
<gene>
    <name evidence="16" type="primary">treZ</name>
    <name evidence="16" type="ORF">WOB96_12255</name>
</gene>
<dbReference type="Gene3D" id="2.60.40.10">
    <property type="entry name" value="Immunoglobulins"/>
    <property type="match status" value="1"/>
</dbReference>
<dbReference type="NCBIfam" id="TIGR02402">
    <property type="entry name" value="trehalose_TreZ"/>
    <property type="match status" value="1"/>
</dbReference>
<name>A0ABU9DAK4_9PROT</name>
<dbReference type="PANTHER" id="PTHR43651:SF11">
    <property type="entry name" value="MALTO-OLIGOSYLTREHALOSE TREHALOHYDROLASE"/>
    <property type="match status" value="1"/>
</dbReference>
<dbReference type="PIRSF" id="PIRSF006337">
    <property type="entry name" value="Trehalose_TreZ"/>
    <property type="match status" value="1"/>
</dbReference>
<evidence type="ECO:0000256" key="9">
    <source>
        <dbReference type="ARBA" id="ARBA00023295"/>
    </source>
</evidence>
<evidence type="ECO:0000256" key="11">
    <source>
        <dbReference type="ARBA" id="ARBA00033284"/>
    </source>
</evidence>
<keyword evidence="7 14" id="KW-0378">Hydrolase</keyword>
<evidence type="ECO:0000313" key="17">
    <source>
        <dbReference type="Proteomes" id="UP001446205"/>
    </source>
</evidence>
<dbReference type="SMART" id="SM00642">
    <property type="entry name" value="Aamy"/>
    <property type="match status" value="1"/>
</dbReference>
<feature type="domain" description="Glycosyl hydrolase family 13 catalytic" evidence="15">
    <location>
        <begin position="116"/>
        <end position="470"/>
    </location>
</feature>
<dbReference type="Pfam" id="PF11941">
    <property type="entry name" value="DUF3459"/>
    <property type="match status" value="1"/>
</dbReference>
<dbReference type="InterPro" id="IPR017853">
    <property type="entry name" value="GH"/>
</dbReference>
<dbReference type="CDD" id="cd02853">
    <property type="entry name" value="E_set_MTHase_like_N"/>
    <property type="match status" value="1"/>
</dbReference>
<dbReference type="Gene3D" id="1.10.10.760">
    <property type="entry name" value="E-set domains of sugar-utilizing enzymes"/>
    <property type="match status" value="1"/>
</dbReference>
<organism evidence="16 17">
    <name type="scientific">Thermithiobacillus plumbiphilus</name>
    <dbReference type="NCBI Taxonomy" id="1729899"/>
    <lineage>
        <taxon>Bacteria</taxon>
        <taxon>Pseudomonadati</taxon>
        <taxon>Pseudomonadota</taxon>
        <taxon>Acidithiobacillia</taxon>
        <taxon>Acidithiobacillales</taxon>
        <taxon>Thermithiobacillaceae</taxon>
        <taxon>Thermithiobacillus</taxon>
    </lineage>
</organism>
<comment type="subcellular location">
    <subcellularLocation>
        <location evidence="1">Cytoplasm</location>
    </subcellularLocation>
</comment>
<dbReference type="InterPro" id="IPR014756">
    <property type="entry name" value="Ig_E-set"/>
</dbReference>
<dbReference type="InterPro" id="IPR004193">
    <property type="entry name" value="Glyco_hydro_13_N"/>
</dbReference>